<name>A0A9P3BM17_9EURO</name>
<dbReference type="Pfam" id="PF17100">
    <property type="entry name" value="NACHT_N"/>
    <property type="match status" value="1"/>
</dbReference>
<dbReference type="AlphaFoldDB" id="A0A9P3BM17"/>
<dbReference type="InterPro" id="IPR031359">
    <property type="entry name" value="NACHT_N"/>
</dbReference>
<evidence type="ECO:0000256" key="1">
    <source>
        <dbReference type="SAM" id="MobiDB-lite"/>
    </source>
</evidence>
<feature type="region of interest" description="Disordered" evidence="1">
    <location>
        <begin position="1"/>
        <end position="96"/>
    </location>
</feature>
<evidence type="ECO:0000313" key="4">
    <source>
        <dbReference type="Proteomes" id="UP001043456"/>
    </source>
</evidence>
<accession>A0A9P3BM17</accession>
<dbReference type="RefSeq" id="XP_043162546.1">
    <property type="nucleotide sequence ID" value="XM_043306611.1"/>
</dbReference>
<organism evidence="3 4">
    <name type="scientific">Aspergillus pseudoviridinutans</name>
    <dbReference type="NCBI Taxonomy" id="1517512"/>
    <lineage>
        <taxon>Eukaryota</taxon>
        <taxon>Fungi</taxon>
        <taxon>Dikarya</taxon>
        <taxon>Ascomycota</taxon>
        <taxon>Pezizomycotina</taxon>
        <taxon>Eurotiomycetes</taxon>
        <taxon>Eurotiomycetidae</taxon>
        <taxon>Eurotiales</taxon>
        <taxon>Aspergillaceae</taxon>
        <taxon>Aspergillus</taxon>
        <taxon>Aspergillus subgen. Fumigati</taxon>
    </lineage>
</organism>
<keyword evidence="4" id="KW-1185">Reference proteome</keyword>
<feature type="compositionally biased region" description="Polar residues" evidence="1">
    <location>
        <begin position="84"/>
        <end position="96"/>
    </location>
</feature>
<proteinExistence type="predicted"/>
<evidence type="ECO:0000313" key="3">
    <source>
        <dbReference type="EMBL" id="GIJ91800.1"/>
    </source>
</evidence>
<dbReference type="EMBL" id="BHVY01000008">
    <property type="protein sequence ID" value="GIJ91800.1"/>
    <property type="molecule type" value="Genomic_DNA"/>
</dbReference>
<reference evidence="3 4" key="1">
    <citation type="submission" date="2018-10" db="EMBL/GenBank/DDBJ databases">
        <title>Pan-genome distribution and transcriptional activeness of fungal secondary metabolism genes in Aspergillus section Fumigati.</title>
        <authorList>
            <person name="Takahashi H."/>
            <person name="Umemura M."/>
            <person name="Ninomiya A."/>
            <person name="Kusuya Y."/>
            <person name="Urayama S."/>
            <person name="Shimizu M."/>
            <person name="Watanabe A."/>
            <person name="Kamei K."/>
            <person name="Yaguchi T."/>
            <person name="Hagiwara D."/>
        </authorList>
    </citation>
    <scope>NUCLEOTIDE SEQUENCE [LARGE SCALE GENOMIC DNA]</scope>
    <source>
        <strain evidence="3 4">IFM 55266</strain>
    </source>
</reference>
<feature type="domain" description="NWD NACHT-NTPase N-terminal" evidence="2">
    <location>
        <begin position="134"/>
        <end position="253"/>
    </location>
</feature>
<feature type="compositionally biased region" description="Low complexity" evidence="1">
    <location>
        <begin position="50"/>
        <end position="59"/>
    </location>
</feature>
<dbReference type="GeneID" id="67009383"/>
<dbReference type="OrthoDB" id="4365712at2759"/>
<dbReference type="Proteomes" id="UP001043456">
    <property type="component" value="Unassembled WGS sequence"/>
</dbReference>
<gene>
    <name evidence="3" type="ORF">Asppvi_010773</name>
</gene>
<sequence>MHSVRDRWKTWRSRKTGSQDDSSSVVASPTPPLIAPSAKRWYTSGSAKVPSSDLADSSPPSDPSGERAAVALATSGHRPPTTPSPSKATLDVSSDTAYHAHVTHSASAVVDPARAHPGPEEHLTKPSAELSISQKIWNAAYDSLEEDKDTSDLVKSYLKTLTAVFKAEKAFGVSAPDDDELAAQVQSPTTRQEYLKKLVNDGQKRIETSSKIKMAVGDVAQFVLSAKGMIDLAIQNIPQAALPWAGVCIGLQVSKHRSLFFGPTKFTQILLNPAQATKS</sequence>
<evidence type="ECO:0000259" key="2">
    <source>
        <dbReference type="Pfam" id="PF17100"/>
    </source>
</evidence>
<protein>
    <recommendedName>
        <fullName evidence="2">NWD NACHT-NTPase N-terminal domain-containing protein</fullName>
    </recommendedName>
</protein>
<comment type="caution">
    <text evidence="3">The sequence shown here is derived from an EMBL/GenBank/DDBJ whole genome shotgun (WGS) entry which is preliminary data.</text>
</comment>